<dbReference type="OrthoDB" id="5871086at2759"/>
<keyword evidence="3" id="KW-1185">Reference proteome</keyword>
<dbReference type="KEGG" id="cel:CELE_Y46G5A.36"/>
<dbReference type="PANTHER" id="PTHR39377:SF3">
    <property type="entry name" value="SECRETED PROTEIN"/>
    <property type="match status" value="1"/>
</dbReference>
<feature type="signal peptide" evidence="1">
    <location>
        <begin position="1"/>
        <end position="19"/>
    </location>
</feature>
<dbReference type="eggNOG" id="ENOG502TJ2D">
    <property type="taxonomic scope" value="Eukaryota"/>
</dbReference>
<keyword evidence="1" id="KW-0732">Signal</keyword>
<gene>
    <name evidence="2" type="ORF">CELE_Y46G5A.36</name>
    <name evidence="2 4" type="ORF">Y46G5A.36</name>
</gene>
<dbReference type="WormBase" id="Y46G5A.36">
    <property type="protein sequence ID" value="CE22000"/>
    <property type="gene ID" value="WBGene00012921"/>
</dbReference>
<dbReference type="FunCoup" id="D5MCW7">
    <property type="interactions" value="922"/>
</dbReference>
<dbReference type="AlphaFoldDB" id="D5MCW7"/>
<dbReference type="Bgee" id="WBGene00012921">
    <property type="expression patterns" value="Expressed in larva and 1 other cell type or tissue"/>
</dbReference>
<organism evidence="2 3">
    <name type="scientific">Caenorhabditis elegans</name>
    <dbReference type="NCBI Taxonomy" id="6239"/>
    <lineage>
        <taxon>Eukaryota</taxon>
        <taxon>Metazoa</taxon>
        <taxon>Ecdysozoa</taxon>
        <taxon>Nematoda</taxon>
        <taxon>Chromadorea</taxon>
        <taxon>Rhabditida</taxon>
        <taxon>Rhabditina</taxon>
        <taxon>Rhabditomorpha</taxon>
        <taxon>Rhabditoidea</taxon>
        <taxon>Rhabditidae</taxon>
        <taxon>Peloderinae</taxon>
        <taxon>Caenorhabditis</taxon>
    </lineage>
</organism>
<dbReference type="Proteomes" id="UP000001940">
    <property type="component" value="Chromosome II"/>
</dbReference>
<reference evidence="2 3" key="1">
    <citation type="journal article" date="1998" name="Science">
        <title>Genome sequence of the nematode C. elegans: a platform for investigating biology.</title>
        <authorList>
            <consortium name="The C. elegans sequencing consortium"/>
            <person name="Sulson J.E."/>
            <person name="Waterston R."/>
        </authorList>
    </citation>
    <scope>NUCLEOTIDE SEQUENCE [LARGE SCALE GENOMIC DNA]</scope>
    <source>
        <strain evidence="2 3">Bristol N2</strain>
    </source>
</reference>
<feature type="chain" id="PRO_5003074222" evidence="1">
    <location>
        <begin position="20"/>
        <end position="122"/>
    </location>
</feature>
<dbReference type="EMBL" id="BX284602">
    <property type="protein sequence ID" value="CAE18013.1"/>
    <property type="molecule type" value="Genomic_DNA"/>
</dbReference>
<dbReference type="PANTHER" id="PTHR39377">
    <property type="entry name" value="PROTEIN CBG18423-RELATED"/>
    <property type="match status" value="1"/>
</dbReference>
<dbReference type="InParanoid" id="D5MCW7"/>
<name>D5MCW7_CAEEL</name>
<dbReference type="RefSeq" id="NP_001254357.1">
    <property type="nucleotide sequence ID" value="NM_001267428.1"/>
</dbReference>
<dbReference type="OMA" id="HYRNQHY"/>
<accession>D5MCW7</accession>
<dbReference type="PaxDb" id="6239-Y46G5A.36"/>
<dbReference type="HOGENOM" id="CLU_2160742_0_0_1"/>
<evidence type="ECO:0000313" key="2">
    <source>
        <dbReference type="EMBL" id="CAE18013.1"/>
    </source>
</evidence>
<dbReference type="CTD" id="13187570"/>
<evidence type="ECO:0000313" key="4">
    <source>
        <dbReference type="WormBase" id="Y46G5A.36"/>
    </source>
</evidence>
<dbReference type="AGR" id="WB:WBGene00012921"/>
<evidence type="ECO:0000313" key="3">
    <source>
        <dbReference type="Proteomes" id="UP000001940"/>
    </source>
</evidence>
<dbReference type="GeneID" id="13187570"/>
<protein>
    <submittedName>
        <fullName evidence="2">FIP (Fungus-Induced Protein) Related</fullName>
    </submittedName>
</protein>
<evidence type="ECO:0000256" key="1">
    <source>
        <dbReference type="SAM" id="SignalP"/>
    </source>
</evidence>
<proteinExistence type="predicted"/>
<sequence length="122" mass="14051">MFSLISCLIALVYVFTVDAQLYRYGNGHNHRNYNSLNYSNNQHRNNYYQGYRNPYQRQAYQGYGNGYNNYYQNTYAQAQPYYGGDRYIGNGIHVDSHGNGYIGARDTGLYIFCSSRGCVGRG</sequence>